<organism evidence="3 4">
    <name type="scientific">Cucurbitaria berberidis CBS 394.84</name>
    <dbReference type="NCBI Taxonomy" id="1168544"/>
    <lineage>
        <taxon>Eukaryota</taxon>
        <taxon>Fungi</taxon>
        <taxon>Dikarya</taxon>
        <taxon>Ascomycota</taxon>
        <taxon>Pezizomycotina</taxon>
        <taxon>Dothideomycetes</taxon>
        <taxon>Pleosporomycetidae</taxon>
        <taxon>Pleosporales</taxon>
        <taxon>Pleosporineae</taxon>
        <taxon>Cucurbitariaceae</taxon>
        <taxon>Cucurbitaria</taxon>
    </lineage>
</organism>
<name>A0A9P4L9Y0_9PLEO</name>
<feature type="transmembrane region" description="Helical" evidence="2">
    <location>
        <begin position="43"/>
        <end position="62"/>
    </location>
</feature>
<sequence>MNTAAARTSYPRTQIPTSERPVSFNEKLNTGDRYWKFKSALQTILIITGFIGVGCIGWSMSTTSLMSDSLDWPSTLAMWPELLTFCISIVWCAVCILVFVLRKKPVHPGTRVALELLLWLGFVATALFVLLLWRSATEWHSRSDITYAPYDRGNYELANNGTWVWEPYHSRSSDDSDVSSVRGCDNNNTYSRNIFTNCAEQDAYMNKLWREKPHRANVLLTAVVCQFFGLVLHFALFVWACVDTNHYNRNKVSKDAEKLAAGIVQTMIDRGAILPPPGQAYTQPAGGQGMYYQLPPQQAYPLATMYPQRIPGQHEQMAPGQYRAASPAAPGPAVGPSNEKGQGPLYA</sequence>
<protein>
    <submittedName>
        <fullName evidence="3">Uncharacterized protein</fullName>
    </submittedName>
</protein>
<evidence type="ECO:0000313" key="3">
    <source>
        <dbReference type="EMBL" id="KAF1847761.1"/>
    </source>
</evidence>
<keyword evidence="4" id="KW-1185">Reference proteome</keyword>
<evidence type="ECO:0000256" key="1">
    <source>
        <dbReference type="SAM" id="MobiDB-lite"/>
    </source>
</evidence>
<feature type="transmembrane region" description="Helical" evidence="2">
    <location>
        <begin position="218"/>
        <end position="242"/>
    </location>
</feature>
<gene>
    <name evidence="3" type="ORF">K460DRAFT_275606</name>
</gene>
<dbReference type="RefSeq" id="XP_040790324.1">
    <property type="nucleotide sequence ID" value="XM_040928054.1"/>
</dbReference>
<dbReference type="GeneID" id="63845307"/>
<keyword evidence="2" id="KW-1133">Transmembrane helix</keyword>
<feature type="region of interest" description="Disordered" evidence="1">
    <location>
        <begin position="315"/>
        <end position="347"/>
    </location>
</feature>
<feature type="transmembrane region" description="Helical" evidence="2">
    <location>
        <begin position="113"/>
        <end position="133"/>
    </location>
</feature>
<dbReference type="EMBL" id="ML976615">
    <property type="protein sequence ID" value="KAF1847761.1"/>
    <property type="molecule type" value="Genomic_DNA"/>
</dbReference>
<accession>A0A9P4L9Y0</accession>
<reference evidence="3" key="1">
    <citation type="submission" date="2020-01" db="EMBL/GenBank/DDBJ databases">
        <authorList>
            <consortium name="DOE Joint Genome Institute"/>
            <person name="Haridas S."/>
            <person name="Albert R."/>
            <person name="Binder M."/>
            <person name="Bloem J."/>
            <person name="Labutti K."/>
            <person name="Salamov A."/>
            <person name="Andreopoulos B."/>
            <person name="Baker S.E."/>
            <person name="Barry K."/>
            <person name="Bills G."/>
            <person name="Bluhm B.H."/>
            <person name="Cannon C."/>
            <person name="Castanera R."/>
            <person name="Culley D.E."/>
            <person name="Daum C."/>
            <person name="Ezra D."/>
            <person name="Gonzalez J.B."/>
            <person name="Henrissat B."/>
            <person name="Kuo A."/>
            <person name="Liang C."/>
            <person name="Lipzen A."/>
            <person name="Lutzoni F."/>
            <person name="Magnuson J."/>
            <person name="Mondo S."/>
            <person name="Nolan M."/>
            <person name="Ohm R."/>
            <person name="Pangilinan J."/>
            <person name="Park H.-J."/>
            <person name="Ramirez L."/>
            <person name="Alfaro M."/>
            <person name="Sun H."/>
            <person name="Tritt A."/>
            <person name="Yoshinaga Y."/>
            <person name="Zwiers L.-H."/>
            <person name="Turgeon B.G."/>
            <person name="Goodwin S.B."/>
            <person name="Spatafora J.W."/>
            <person name="Crous P.W."/>
            <person name="Grigoriev I.V."/>
        </authorList>
    </citation>
    <scope>NUCLEOTIDE SEQUENCE</scope>
    <source>
        <strain evidence="3">CBS 394.84</strain>
    </source>
</reference>
<dbReference type="OrthoDB" id="5279542at2759"/>
<evidence type="ECO:0000256" key="2">
    <source>
        <dbReference type="SAM" id="Phobius"/>
    </source>
</evidence>
<keyword evidence="2" id="KW-0812">Transmembrane</keyword>
<dbReference type="Proteomes" id="UP000800039">
    <property type="component" value="Unassembled WGS sequence"/>
</dbReference>
<feature type="transmembrane region" description="Helical" evidence="2">
    <location>
        <begin position="82"/>
        <end position="101"/>
    </location>
</feature>
<evidence type="ECO:0000313" key="4">
    <source>
        <dbReference type="Proteomes" id="UP000800039"/>
    </source>
</evidence>
<keyword evidence="2" id="KW-0472">Membrane</keyword>
<dbReference type="AlphaFoldDB" id="A0A9P4L9Y0"/>
<proteinExistence type="predicted"/>
<feature type="compositionally biased region" description="Low complexity" evidence="1">
    <location>
        <begin position="324"/>
        <end position="337"/>
    </location>
</feature>
<comment type="caution">
    <text evidence="3">The sequence shown here is derived from an EMBL/GenBank/DDBJ whole genome shotgun (WGS) entry which is preliminary data.</text>
</comment>